<accession>A0A0M3JJ87</accession>
<dbReference type="WBParaSite" id="ASIM_0000770501-mRNA-1">
    <property type="protein sequence ID" value="ASIM_0000770501-mRNA-1"/>
    <property type="gene ID" value="ASIM_0000770501"/>
</dbReference>
<dbReference type="AlphaFoldDB" id="A0A0M3JJ87"/>
<reference evidence="2 3" key="2">
    <citation type="submission" date="2018-11" db="EMBL/GenBank/DDBJ databases">
        <authorList>
            <consortium name="Pathogen Informatics"/>
        </authorList>
    </citation>
    <scope>NUCLEOTIDE SEQUENCE [LARGE SCALE GENOMIC DNA]</scope>
</reference>
<dbReference type="Proteomes" id="UP000267096">
    <property type="component" value="Unassembled WGS sequence"/>
</dbReference>
<organism evidence="4">
    <name type="scientific">Anisakis simplex</name>
    <name type="common">Herring worm</name>
    <dbReference type="NCBI Taxonomy" id="6269"/>
    <lineage>
        <taxon>Eukaryota</taxon>
        <taxon>Metazoa</taxon>
        <taxon>Ecdysozoa</taxon>
        <taxon>Nematoda</taxon>
        <taxon>Chromadorea</taxon>
        <taxon>Rhabditida</taxon>
        <taxon>Spirurina</taxon>
        <taxon>Ascaridomorpha</taxon>
        <taxon>Ascaridoidea</taxon>
        <taxon>Anisakidae</taxon>
        <taxon>Anisakis</taxon>
        <taxon>Anisakis simplex complex</taxon>
    </lineage>
</organism>
<gene>
    <name evidence="2" type="ORF">ASIM_LOCUS7468</name>
</gene>
<name>A0A0M3JJ87_ANISI</name>
<protein>
    <submittedName>
        <fullName evidence="2 4">Uncharacterized protein</fullName>
    </submittedName>
</protein>
<reference evidence="4" key="1">
    <citation type="submission" date="2017-02" db="UniProtKB">
        <authorList>
            <consortium name="WormBaseParasite"/>
        </authorList>
    </citation>
    <scope>IDENTIFICATION</scope>
</reference>
<feature type="region of interest" description="Disordered" evidence="1">
    <location>
        <begin position="1"/>
        <end position="50"/>
    </location>
</feature>
<proteinExistence type="predicted"/>
<evidence type="ECO:0000256" key="1">
    <source>
        <dbReference type="SAM" id="MobiDB-lite"/>
    </source>
</evidence>
<evidence type="ECO:0000313" key="3">
    <source>
        <dbReference type="Proteomes" id="UP000267096"/>
    </source>
</evidence>
<feature type="compositionally biased region" description="Low complexity" evidence="1">
    <location>
        <begin position="7"/>
        <end position="18"/>
    </location>
</feature>
<dbReference type="EMBL" id="UYRR01018091">
    <property type="protein sequence ID" value="VDK29264.1"/>
    <property type="molecule type" value="Genomic_DNA"/>
</dbReference>
<evidence type="ECO:0000313" key="2">
    <source>
        <dbReference type="EMBL" id="VDK29264.1"/>
    </source>
</evidence>
<sequence length="101" mass="11420">MRSPQNGKKGPTKPGSSKNLPAYPKIPSPQSSEMPGEWPNIDGENQRCNVSGNGAEKKIICYYKKTIYGPDGQETIWIRKSWTINQESSSDFDLWNEKKED</sequence>
<keyword evidence="3" id="KW-1185">Reference proteome</keyword>
<evidence type="ECO:0000313" key="4">
    <source>
        <dbReference type="WBParaSite" id="ASIM_0000770501-mRNA-1"/>
    </source>
</evidence>